<dbReference type="GO" id="GO:0070124">
    <property type="term" value="P:mitochondrial translational initiation"/>
    <property type="evidence" value="ECO:0007669"/>
    <property type="project" value="TreeGrafter"/>
</dbReference>
<feature type="domain" description="Translation initiation factor 3 N-terminal" evidence="6">
    <location>
        <begin position="84"/>
        <end position="152"/>
    </location>
</feature>
<dbReference type="InterPro" id="IPR036787">
    <property type="entry name" value="T_IF-3_N_sf"/>
</dbReference>
<dbReference type="RefSeq" id="XP_030201468.1">
    <property type="nucleotide sequence ID" value="XM_030345608.1"/>
</dbReference>
<reference evidence="7" key="1">
    <citation type="submission" date="2025-08" db="UniProtKB">
        <authorList>
            <consortium name="Ensembl"/>
        </authorList>
    </citation>
    <scope>IDENTIFICATION</scope>
</reference>
<dbReference type="Pfam" id="PF05198">
    <property type="entry name" value="IF3_N"/>
    <property type="match status" value="1"/>
</dbReference>
<dbReference type="Gene3D" id="3.10.20.80">
    <property type="entry name" value="Translation initiation factor 3 (IF-3), N-terminal domain"/>
    <property type="match status" value="1"/>
</dbReference>
<evidence type="ECO:0000256" key="1">
    <source>
        <dbReference type="ARBA" id="ARBA00005439"/>
    </source>
</evidence>
<reference evidence="7" key="2">
    <citation type="submission" date="2025-09" db="UniProtKB">
        <authorList>
            <consortium name="Ensembl"/>
        </authorList>
    </citation>
    <scope>IDENTIFICATION</scope>
</reference>
<dbReference type="SUPFAM" id="SSF54364">
    <property type="entry name" value="Translation initiation factor IF3, N-terminal domain"/>
    <property type="match status" value="1"/>
</dbReference>
<dbReference type="OMA" id="SAGCVRW"/>
<dbReference type="InterPro" id="IPR001288">
    <property type="entry name" value="Translation_initiation_fac_3"/>
</dbReference>
<evidence type="ECO:0000313" key="8">
    <source>
        <dbReference type="Proteomes" id="UP000694546"/>
    </source>
</evidence>
<dbReference type="GeneTree" id="ENSGT00390000014424"/>
<dbReference type="GO" id="GO:0003743">
    <property type="term" value="F:translation initiation factor activity"/>
    <property type="evidence" value="ECO:0007669"/>
    <property type="project" value="UniProtKB-KW"/>
</dbReference>
<dbReference type="SUPFAM" id="SSF55200">
    <property type="entry name" value="Translation initiation factor IF3, C-terminal domain"/>
    <property type="match status" value="1"/>
</dbReference>
<comment type="similarity">
    <text evidence="1">Belongs to the IF-3 family.</text>
</comment>
<dbReference type="Proteomes" id="UP000694546">
    <property type="component" value="Chromosome 21"/>
</dbReference>
<dbReference type="NCBIfam" id="TIGR00168">
    <property type="entry name" value="infC"/>
    <property type="match status" value="1"/>
</dbReference>
<dbReference type="GO" id="GO:0005739">
    <property type="term" value="C:mitochondrion"/>
    <property type="evidence" value="ECO:0007669"/>
    <property type="project" value="TreeGrafter"/>
</dbReference>
<keyword evidence="2" id="KW-0396">Initiation factor</keyword>
<dbReference type="Ensembl" id="ENSGMOT00000000492.2">
    <property type="protein sequence ID" value="ENSGMOP00000000466.2"/>
    <property type="gene ID" value="ENSGMOG00000000481.2"/>
</dbReference>
<evidence type="ECO:0000256" key="3">
    <source>
        <dbReference type="ARBA" id="ARBA00022917"/>
    </source>
</evidence>
<dbReference type="Gene3D" id="3.30.110.10">
    <property type="entry name" value="Translation initiation factor 3 (IF-3), C-terminal domain"/>
    <property type="match status" value="1"/>
</dbReference>
<dbReference type="OrthoDB" id="21573at2759"/>
<protein>
    <recommendedName>
        <fullName evidence="9">Mitochondrial translational initiation factor 3</fullName>
    </recommendedName>
</protein>
<evidence type="ECO:0008006" key="9">
    <source>
        <dbReference type="Google" id="ProtNLM"/>
    </source>
</evidence>
<feature type="domain" description="Translation initiation factor 3 C-terminal" evidence="5">
    <location>
        <begin position="160"/>
        <end position="239"/>
    </location>
</feature>
<gene>
    <name evidence="7" type="primary">mtif3</name>
</gene>
<organism evidence="7 8">
    <name type="scientific">Gadus morhua</name>
    <name type="common">Atlantic cod</name>
    <dbReference type="NCBI Taxonomy" id="8049"/>
    <lineage>
        <taxon>Eukaryota</taxon>
        <taxon>Metazoa</taxon>
        <taxon>Chordata</taxon>
        <taxon>Craniata</taxon>
        <taxon>Vertebrata</taxon>
        <taxon>Euteleostomi</taxon>
        <taxon>Actinopterygii</taxon>
        <taxon>Neopterygii</taxon>
        <taxon>Teleostei</taxon>
        <taxon>Neoteleostei</taxon>
        <taxon>Acanthomorphata</taxon>
        <taxon>Zeiogadaria</taxon>
        <taxon>Gadariae</taxon>
        <taxon>Gadiformes</taxon>
        <taxon>Gadoidei</taxon>
        <taxon>Gadidae</taxon>
        <taxon>Gadus</taxon>
    </lineage>
</organism>
<dbReference type="GO" id="GO:0043022">
    <property type="term" value="F:ribosome binding"/>
    <property type="evidence" value="ECO:0007669"/>
    <property type="project" value="TreeGrafter"/>
</dbReference>
<feature type="region of interest" description="Disordered" evidence="4">
    <location>
        <begin position="14"/>
        <end position="81"/>
    </location>
</feature>
<evidence type="ECO:0000259" key="5">
    <source>
        <dbReference type="Pfam" id="PF00707"/>
    </source>
</evidence>
<evidence type="ECO:0000256" key="2">
    <source>
        <dbReference type="ARBA" id="ARBA00022540"/>
    </source>
</evidence>
<name>A0A8C4YTM8_GADMO</name>
<dbReference type="PANTHER" id="PTHR10938:SF0">
    <property type="entry name" value="TRANSLATION INITIATION FACTOR IF-3, MITOCHONDRIAL"/>
    <property type="match status" value="1"/>
</dbReference>
<dbReference type="AlphaFoldDB" id="A0A8C4YTM8"/>
<dbReference type="InterPro" id="IPR019814">
    <property type="entry name" value="Translation_initiation_fac_3_N"/>
</dbReference>
<proteinExistence type="inferred from homology"/>
<dbReference type="InterPro" id="IPR036788">
    <property type="entry name" value="T_IF-3_C_sf"/>
</dbReference>
<evidence type="ECO:0000256" key="4">
    <source>
        <dbReference type="SAM" id="MobiDB-lite"/>
    </source>
</evidence>
<dbReference type="GO" id="GO:0032790">
    <property type="term" value="P:ribosome disassembly"/>
    <property type="evidence" value="ECO:0007669"/>
    <property type="project" value="TreeGrafter"/>
</dbReference>
<keyword evidence="8" id="KW-1185">Reference proteome</keyword>
<feature type="region of interest" description="Disordered" evidence="4">
    <location>
        <begin position="243"/>
        <end position="293"/>
    </location>
</feature>
<dbReference type="PANTHER" id="PTHR10938">
    <property type="entry name" value="TRANSLATION INITIATION FACTOR IF-3"/>
    <property type="match status" value="1"/>
</dbReference>
<sequence>MSATHLRWALSLAARRAGPSWTASPRALPTCGEEKGFLRGPPTAPPGPGGHFSTEAGETPPAAVVPPPKKKKQDPNARTTINSVGRKIHQRLLQVMGVGGESLGNMHRSDAIRLMDEQGLKLVLVDDSADPPLYQLMSGKQIHEEQLKLREKQKAKPAAVQVKELTFSSDIASHDLSTKLKQVQSWLEKKNHVRITLRAKRTASKVALDQTLDDMVQQMPMTVGFVAKPKVIRDGRAMCILRPPSAKELAPQKEKSKPPPPPPTDATPQCSEPGTPPDSPAGPADASKDQAQQ</sequence>
<evidence type="ECO:0000259" key="6">
    <source>
        <dbReference type="Pfam" id="PF05198"/>
    </source>
</evidence>
<dbReference type="InterPro" id="IPR019815">
    <property type="entry name" value="Translation_initiation_fac_3_C"/>
</dbReference>
<dbReference type="GeneID" id="115534549"/>
<dbReference type="Pfam" id="PF00707">
    <property type="entry name" value="IF3_C"/>
    <property type="match status" value="1"/>
</dbReference>
<accession>A0A8C4YTM8</accession>
<evidence type="ECO:0000313" key="7">
    <source>
        <dbReference type="Ensembl" id="ENSGMOP00000000466.2"/>
    </source>
</evidence>
<keyword evidence="3" id="KW-0648">Protein biosynthesis</keyword>